<evidence type="ECO:0000313" key="1">
    <source>
        <dbReference type="EMBL" id="BAF53712.1"/>
    </source>
</evidence>
<accession>A0AB72V8Q8</accession>
<proteinExistence type="predicted"/>
<organism evidence="1">
    <name type="scientific">Corynebacterium glutamicum (strain R)</name>
    <dbReference type="NCBI Taxonomy" id="340322"/>
    <lineage>
        <taxon>Bacteria</taxon>
        <taxon>Bacillati</taxon>
        <taxon>Actinomycetota</taxon>
        <taxon>Actinomycetes</taxon>
        <taxon>Mycobacteriales</taxon>
        <taxon>Corynebacteriaceae</taxon>
        <taxon>Corynebacterium</taxon>
    </lineage>
</organism>
<name>A0AB72V8Q8_CORGB</name>
<dbReference type="KEGG" id="cgt:cgR_5010"/>
<sequence length="44" mass="4964">MVVDLVVMLRLSMVGKEWCGRFFLRLNIFPGNHRAGIRSTAKSG</sequence>
<dbReference type="Proteomes" id="UP000006698">
    <property type="component" value="Chromosome"/>
</dbReference>
<protein>
    <submittedName>
        <fullName evidence="1">Uncharacterized protein</fullName>
    </submittedName>
</protein>
<gene>
    <name evidence="1" type="ordered locus">cgR_5010</name>
</gene>
<dbReference type="AlphaFoldDB" id="A0AB72V8Q8"/>
<dbReference type="EMBL" id="AP009044">
    <property type="protein sequence ID" value="BAF53712.1"/>
    <property type="molecule type" value="Genomic_DNA"/>
</dbReference>
<reference evidence="1" key="1">
    <citation type="journal article" date="2007" name="Microbiology">
        <title>Comparative analysis of the Corynebacterium glutamicum group and complete genome sequence of strain R.</title>
        <authorList>
            <person name="Yukawa H."/>
            <person name="Omumasaba C.A."/>
            <person name="Nonaka H."/>
            <person name="Kos P."/>
            <person name="Okai N."/>
            <person name="Suzuki N."/>
            <person name="Suda M."/>
            <person name="Tsuge Y."/>
            <person name="Watanabe J."/>
            <person name="Ikeda Y."/>
            <person name="Vertes A.A."/>
            <person name="Inui M."/>
        </authorList>
    </citation>
    <scope>NUCLEOTIDE SEQUENCE</scope>
    <source>
        <strain evidence="1">R</strain>
    </source>
</reference>